<name>A0A068RJ28_9FUNG</name>
<sequence>MLFGVERETEPIILSKLLTSPKKEHRLHIQVCLPSFLPCSFFSTDTHFISTYIIPPHMDPINHQPREPILTAFYWQNQSTLTYHLIVNSIKVSRRHDNNMINGSKLLNLTGISRGRRDRILRDIENSVVIRVGAMHLKGVWIPYHRALELANEYNIMDRVRPLFVENPSELVSWEATARYNRLPASSNL</sequence>
<dbReference type="GO" id="GO:0045944">
    <property type="term" value="P:positive regulation of transcription by RNA polymerase II"/>
    <property type="evidence" value="ECO:0007669"/>
    <property type="project" value="TreeGrafter"/>
</dbReference>
<comment type="similarity">
    <text evidence="1">Belongs to the EFG1/PHD1/stuA family.</text>
</comment>
<dbReference type="PANTHER" id="PTHR47792">
    <property type="entry name" value="PROTEIN SOK2-RELATED"/>
    <property type="match status" value="1"/>
</dbReference>
<dbReference type="Pfam" id="PF04383">
    <property type="entry name" value="KilA-N"/>
    <property type="match status" value="1"/>
</dbReference>
<evidence type="ECO:0000256" key="3">
    <source>
        <dbReference type="ARBA" id="ARBA00023125"/>
    </source>
</evidence>
<dbReference type="PANTHER" id="PTHR47792:SF1">
    <property type="entry name" value="PROTEIN SOK2-RELATED"/>
    <property type="match status" value="1"/>
</dbReference>
<gene>
    <name evidence="6" type="ORF">LCOR_01376.1</name>
</gene>
<reference evidence="6" key="1">
    <citation type="submission" date="2013-08" db="EMBL/GenBank/DDBJ databases">
        <title>Gene expansion shapes genome architecture in the human pathogen Lichtheimia corymbifera: an evolutionary genomics analysis in the ancient terrestrial Mucorales (Mucoromycotina).</title>
        <authorList>
            <person name="Schwartze V.U."/>
            <person name="Winter S."/>
            <person name="Shelest E."/>
            <person name="Marcet-Houben M."/>
            <person name="Horn F."/>
            <person name="Wehner S."/>
            <person name="Hoffmann K."/>
            <person name="Riege K."/>
            <person name="Sammeth M."/>
            <person name="Nowrousian M."/>
            <person name="Valiante V."/>
            <person name="Linde J."/>
            <person name="Jacobsen I.D."/>
            <person name="Marz M."/>
            <person name="Brakhage A.A."/>
            <person name="Gabaldon T."/>
            <person name="Bocker S."/>
            <person name="Voigt K."/>
        </authorList>
    </citation>
    <scope>NUCLEOTIDE SEQUENCE [LARGE SCALE GENOMIC DNA]</scope>
    <source>
        <strain evidence="6">FSU 9682</strain>
    </source>
</reference>
<keyword evidence="4" id="KW-0804">Transcription</keyword>
<evidence type="ECO:0000313" key="7">
    <source>
        <dbReference type="Proteomes" id="UP000027586"/>
    </source>
</evidence>
<evidence type="ECO:0000256" key="1">
    <source>
        <dbReference type="ARBA" id="ARBA00007247"/>
    </source>
</evidence>
<dbReference type="SMART" id="SM01252">
    <property type="entry name" value="KilA-N"/>
    <property type="match status" value="1"/>
</dbReference>
<feature type="domain" description="HTH APSES-type" evidence="5">
    <location>
        <begin position="69"/>
        <end position="175"/>
    </location>
</feature>
<dbReference type="Gene3D" id="3.10.260.10">
    <property type="entry name" value="Transcription regulator HTH, APSES-type DNA-binding domain"/>
    <property type="match status" value="1"/>
</dbReference>
<dbReference type="VEuPathDB" id="FungiDB:LCOR_01376.1"/>
<organism evidence="6 7">
    <name type="scientific">Lichtheimia corymbifera JMRC:FSU:9682</name>
    <dbReference type="NCBI Taxonomy" id="1263082"/>
    <lineage>
        <taxon>Eukaryota</taxon>
        <taxon>Fungi</taxon>
        <taxon>Fungi incertae sedis</taxon>
        <taxon>Mucoromycota</taxon>
        <taxon>Mucoromycotina</taxon>
        <taxon>Mucoromycetes</taxon>
        <taxon>Mucorales</taxon>
        <taxon>Lichtheimiaceae</taxon>
        <taxon>Lichtheimia</taxon>
    </lineage>
</organism>
<evidence type="ECO:0000313" key="6">
    <source>
        <dbReference type="EMBL" id="CDH49637.1"/>
    </source>
</evidence>
<accession>A0A068RJ28</accession>
<dbReference type="InterPro" id="IPR029790">
    <property type="entry name" value="EFG1/Phd1/StuA"/>
</dbReference>
<dbReference type="OrthoDB" id="5407653at2759"/>
<keyword evidence="7" id="KW-1185">Reference proteome</keyword>
<evidence type="ECO:0000259" key="5">
    <source>
        <dbReference type="PROSITE" id="PS51299"/>
    </source>
</evidence>
<keyword evidence="2" id="KW-0805">Transcription regulation</keyword>
<keyword evidence="3" id="KW-0238">DNA-binding</keyword>
<evidence type="ECO:0000256" key="2">
    <source>
        <dbReference type="ARBA" id="ARBA00023015"/>
    </source>
</evidence>
<dbReference type="GO" id="GO:0003700">
    <property type="term" value="F:DNA-binding transcription factor activity"/>
    <property type="evidence" value="ECO:0007669"/>
    <property type="project" value="TreeGrafter"/>
</dbReference>
<dbReference type="InterPro" id="IPR018004">
    <property type="entry name" value="KilA/APSES_HTH"/>
</dbReference>
<dbReference type="SUPFAM" id="SSF54616">
    <property type="entry name" value="DNA-binding domain of Mlu1-box binding protein MBP1"/>
    <property type="match status" value="1"/>
</dbReference>
<protein>
    <submittedName>
        <fullName evidence="6">Cell pattern formation-associated protein</fullName>
    </submittedName>
</protein>
<dbReference type="AlphaFoldDB" id="A0A068RJ28"/>
<comment type="caution">
    <text evidence="6">The sequence shown here is derived from an EMBL/GenBank/DDBJ whole genome shotgun (WGS) entry which is preliminary data.</text>
</comment>
<proteinExistence type="inferred from homology"/>
<evidence type="ECO:0000256" key="4">
    <source>
        <dbReference type="ARBA" id="ARBA00023163"/>
    </source>
</evidence>
<dbReference type="GO" id="GO:0043565">
    <property type="term" value="F:sequence-specific DNA binding"/>
    <property type="evidence" value="ECO:0007669"/>
    <property type="project" value="TreeGrafter"/>
</dbReference>
<dbReference type="EMBL" id="CBTN010000003">
    <property type="protein sequence ID" value="CDH49637.1"/>
    <property type="molecule type" value="Genomic_DNA"/>
</dbReference>
<dbReference type="PROSITE" id="PS51299">
    <property type="entry name" value="HTH_APSES"/>
    <property type="match status" value="1"/>
</dbReference>
<dbReference type="GO" id="GO:0005634">
    <property type="term" value="C:nucleus"/>
    <property type="evidence" value="ECO:0007669"/>
    <property type="project" value="TreeGrafter"/>
</dbReference>
<dbReference type="Proteomes" id="UP000027586">
    <property type="component" value="Unassembled WGS sequence"/>
</dbReference>
<dbReference type="InterPro" id="IPR036887">
    <property type="entry name" value="HTH_APSES_sf"/>
</dbReference>
<dbReference type="STRING" id="1263082.A0A068RJ28"/>
<dbReference type="InterPro" id="IPR003163">
    <property type="entry name" value="Tscrpt_reg_HTH_APSES-type"/>
</dbReference>